<dbReference type="PROSITE" id="PS52039">
    <property type="entry name" value="TOPO_IA_2"/>
    <property type="match status" value="1"/>
</dbReference>
<evidence type="ECO:0000313" key="14">
    <source>
        <dbReference type="EMBL" id="MFJ5446304.1"/>
    </source>
</evidence>
<name>A0ABW8GMC2_9PROT</name>
<feature type="active site" description="O-(5'-phospho-DNA)-tyrosine intermediate" evidence="10">
    <location>
        <position position="306"/>
    </location>
</feature>
<proteinExistence type="inferred from homology"/>
<dbReference type="InterPro" id="IPR013826">
    <property type="entry name" value="Topo_IA_cen_sub3"/>
</dbReference>
<dbReference type="SUPFAM" id="SSF56712">
    <property type="entry name" value="Prokaryotic type I DNA topoisomerase"/>
    <property type="match status" value="1"/>
</dbReference>
<evidence type="ECO:0000256" key="11">
    <source>
        <dbReference type="SAM" id="MobiDB-lite"/>
    </source>
</evidence>
<feature type="region of interest" description="Interaction with DNA" evidence="10">
    <location>
        <begin position="166"/>
        <end position="171"/>
    </location>
</feature>
<dbReference type="InterPro" id="IPR013824">
    <property type="entry name" value="Topo_IA_cen_sub1"/>
</dbReference>
<dbReference type="Gene3D" id="3.40.50.140">
    <property type="match status" value="1"/>
</dbReference>
<dbReference type="HAMAP" id="MF_00952">
    <property type="entry name" value="Topoisom_1_prok"/>
    <property type="match status" value="1"/>
</dbReference>
<feature type="site" description="Interaction with DNA" evidence="10">
    <location>
        <position position="32"/>
    </location>
</feature>
<comment type="catalytic activity">
    <reaction evidence="1 10">
        <text>ATP-independent breakage of single-stranded DNA, followed by passage and rejoining.</text>
        <dbReference type="EC" id="5.6.2.1"/>
    </reaction>
</comment>
<evidence type="ECO:0000256" key="7">
    <source>
        <dbReference type="ARBA" id="ARBA00023029"/>
    </source>
</evidence>
<reference evidence="14 15" key="1">
    <citation type="submission" date="2024-11" db="EMBL/GenBank/DDBJ databases">
        <authorList>
            <person name="Kaparullina E.N."/>
            <person name="Delegan Y.A."/>
            <person name="Doronina N.V."/>
        </authorList>
    </citation>
    <scope>NUCLEOTIDE SEQUENCE [LARGE SCALE GENOMIC DNA]</scope>
    <source>
        <strain evidence="14 15">7sh_L</strain>
    </source>
</reference>
<dbReference type="Pfam" id="PF01131">
    <property type="entry name" value="Topoisom_bac"/>
    <property type="match status" value="1"/>
</dbReference>
<dbReference type="CDD" id="cd00186">
    <property type="entry name" value="TOP1Ac"/>
    <property type="match status" value="1"/>
</dbReference>
<dbReference type="EC" id="5.6.2.1" evidence="10"/>
<dbReference type="SUPFAM" id="SSF57783">
    <property type="entry name" value="Zinc beta-ribbon"/>
    <property type="match status" value="1"/>
</dbReference>
<organism evidence="14 15">
    <name type="scientific">Methylobacillus methanolivorans</name>
    <dbReference type="NCBI Taxonomy" id="1848927"/>
    <lineage>
        <taxon>Bacteria</taxon>
        <taxon>Pseudomonadati</taxon>
        <taxon>Pseudomonadota</taxon>
        <taxon>Betaproteobacteria</taxon>
        <taxon>Nitrosomonadales</taxon>
        <taxon>Methylophilaceae</taxon>
        <taxon>Methylobacillus</taxon>
    </lineage>
</organism>
<evidence type="ECO:0000259" key="13">
    <source>
        <dbReference type="PROSITE" id="PS52039"/>
    </source>
</evidence>
<dbReference type="InterPro" id="IPR034149">
    <property type="entry name" value="TOPRIM_TopoI"/>
</dbReference>
<feature type="site" description="Interaction with DNA" evidence="10">
    <location>
        <position position="158"/>
    </location>
</feature>
<comment type="function">
    <text evidence="10">Releases the supercoiling and torsional tension of DNA, which is introduced during the DNA replication and transcription, by transiently cleaving and rejoining one strand of the DNA duplex. Introduces a single-strand break via transesterification at a target site in duplex DNA. The scissile phosphodiester is attacked by the catalytic tyrosine of the enzyme, resulting in the formation of a DNA-(5'-phosphotyrosyl)-enzyme intermediate and the expulsion of a 3'-OH DNA strand. The free DNA strand then undergoes passage around the unbroken strand, thus removing DNA supercoils. Finally, in the religation step, the DNA 3'-OH attacks the covalent intermediate to expel the active-site tyrosine and restore the DNA phosphodiester backbone.</text>
</comment>
<dbReference type="EMBL" id="JBIWXY010000001">
    <property type="protein sequence ID" value="MFJ5446304.1"/>
    <property type="molecule type" value="Genomic_DNA"/>
</dbReference>
<feature type="compositionally biased region" description="Low complexity" evidence="11">
    <location>
        <begin position="819"/>
        <end position="831"/>
    </location>
</feature>
<dbReference type="PANTHER" id="PTHR42785">
    <property type="entry name" value="DNA TOPOISOMERASE, TYPE IA, CORE"/>
    <property type="match status" value="1"/>
</dbReference>
<feature type="site" description="Interaction with DNA" evidence="10">
    <location>
        <position position="142"/>
    </location>
</feature>
<dbReference type="Gene3D" id="2.70.20.10">
    <property type="entry name" value="Topoisomerase I, domain 3"/>
    <property type="match status" value="1"/>
</dbReference>
<feature type="site" description="Interaction with DNA" evidence="10">
    <location>
        <position position="308"/>
    </location>
</feature>
<evidence type="ECO:0000256" key="9">
    <source>
        <dbReference type="ARBA" id="ARBA00023235"/>
    </source>
</evidence>
<keyword evidence="4" id="KW-0863">Zinc-finger</keyword>
<dbReference type="InterPro" id="IPR013497">
    <property type="entry name" value="Topo_IA_cen"/>
</dbReference>
<dbReference type="InterPro" id="IPR006171">
    <property type="entry name" value="TOPRIM_dom"/>
</dbReference>
<dbReference type="InterPro" id="IPR000380">
    <property type="entry name" value="Topo_IA"/>
</dbReference>
<keyword evidence="6" id="KW-0460">Magnesium</keyword>
<keyword evidence="3" id="KW-0479">Metal-binding</keyword>
<dbReference type="PROSITE" id="PS00396">
    <property type="entry name" value="TOPO_IA_1"/>
    <property type="match status" value="1"/>
</dbReference>
<evidence type="ECO:0000256" key="6">
    <source>
        <dbReference type="ARBA" id="ARBA00022842"/>
    </source>
</evidence>
<keyword evidence="8 10" id="KW-0238">DNA-binding</keyword>
<dbReference type="PANTHER" id="PTHR42785:SF1">
    <property type="entry name" value="DNA TOPOISOMERASE"/>
    <property type="match status" value="1"/>
</dbReference>
<protein>
    <recommendedName>
        <fullName evidence="10">DNA topoisomerase 1</fullName>
        <ecNumber evidence="10">5.6.2.1</ecNumber>
    </recommendedName>
    <alternativeName>
        <fullName evidence="10">DNA topoisomerase I</fullName>
    </alternativeName>
</protein>
<dbReference type="SMART" id="SM00437">
    <property type="entry name" value="TOP1Ac"/>
    <property type="match status" value="1"/>
</dbReference>
<dbReference type="InterPro" id="IPR005733">
    <property type="entry name" value="TopoI_bac-type"/>
</dbReference>
<dbReference type="Proteomes" id="UP001617669">
    <property type="component" value="Unassembled WGS sequence"/>
</dbReference>
<feature type="compositionally biased region" description="Basic residues" evidence="11">
    <location>
        <begin position="832"/>
        <end position="849"/>
    </location>
</feature>
<accession>A0ABW8GMC2</accession>
<comment type="caution">
    <text evidence="14">The sequence shown here is derived from an EMBL/GenBank/DDBJ whole genome shotgun (WGS) entry which is preliminary data.</text>
</comment>
<dbReference type="CDD" id="cd03363">
    <property type="entry name" value="TOPRIM_TopoIA_TopoI"/>
    <property type="match status" value="1"/>
</dbReference>
<comment type="similarity">
    <text evidence="2 10">Belongs to the type IA topoisomerase family.</text>
</comment>
<evidence type="ECO:0000256" key="2">
    <source>
        <dbReference type="ARBA" id="ARBA00009446"/>
    </source>
</evidence>
<dbReference type="InterPro" id="IPR023405">
    <property type="entry name" value="Topo_IA_core_domain"/>
</dbReference>
<dbReference type="RefSeq" id="WP_400881478.1">
    <property type="nucleotide sequence ID" value="NZ_JBIWXY010000001.1"/>
</dbReference>
<dbReference type="InterPro" id="IPR003602">
    <property type="entry name" value="Topo_IA_DNA-bd_dom"/>
</dbReference>
<dbReference type="PROSITE" id="PS50880">
    <property type="entry name" value="TOPRIM"/>
    <property type="match status" value="1"/>
</dbReference>
<evidence type="ECO:0000313" key="15">
    <source>
        <dbReference type="Proteomes" id="UP001617669"/>
    </source>
</evidence>
<feature type="domain" description="Topo IA-type catalytic" evidence="13">
    <location>
        <begin position="132"/>
        <end position="569"/>
    </location>
</feature>
<dbReference type="Gene3D" id="1.10.290.10">
    <property type="entry name" value="Topoisomerase I, domain 4"/>
    <property type="match status" value="1"/>
</dbReference>
<dbReference type="Gene3D" id="3.30.65.10">
    <property type="entry name" value="Bacterial Topoisomerase I, domain 1"/>
    <property type="match status" value="1"/>
</dbReference>
<dbReference type="Pfam" id="PF01396">
    <property type="entry name" value="Zn_ribbon_Top1"/>
    <property type="match status" value="1"/>
</dbReference>
<feature type="region of interest" description="Disordered" evidence="11">
    <location>
        <begin position="807"/>
        <end position="849"/>
    </location>
</feature>
<evidence type="ECO:0000256" key="1">
    <source>
        <dbReference type="ARBA" id="ARBA00000213"/>
    </source>
</evidence>
<gene>
    <name evidence="10 14" type="primary">topA</name>
    <name evidence="14" type="ORF">ACIKP9_08705</name>
</gene>
<dbReference type="SMART" id="SM00436">
    <property type="entry name" value="TOP1Bc"/>
    <property type="match status" value="1"/>
</dbReference>
<sequence length="849" mass="94373">MSKLLIVESPSKAKTLQKYLGKDFEVLASYGHVRDLIPKTGAVDPEHDFAMKYEVIDRNSRHVDAIAKAVKNADAIYLATDPDREGEAISWHIAEILKSKKLLKDKLLKRVVFHEITKNAVQHAIDEPRDISMPLVNAQQARRALDYLVGFNLSPLLWKKIRRGLSAGRVQSPALRLIVERELEIEAFTSQEYWTIHLESAKHQHVFDAKLVQLDGQKVEQFTVTSQEQQQGIVGKLLAASAGKTTVTRVEKKQRSRSPAAPFTTSTLQQEAVRKLGFTTSRTMRVAQQLYEGIDIGSGTVGLITYMRTDSFSLAAEAVMQIRDYIKKNFAADYLPKSPIMYKTKAKNAQEAHEAIRPTDITRTPASVRAYLTDEQFKLYEMIWKRALACQMTQAKFDAVSVDLAVGSEANLFRATGQTLVFPGFIAVYMEGVDDEEEESESKLPHLETGEVLAVQKIFGDQHFTEPPPRYSEASLVKALEEFGIGRPSTYASIISTLQDREYVLLDKKRFTPTDVGRVVNKFLTEHFTRYVDYGFTANLENELDDIAEGGREWIPVLNDFWQGFSNQIQEKSNVERPGVEVLDEPCPKCGKPLQSRLGRFGKFIGCSGFPECDYIRNPSANSNNNEPTVIGQEPESGKDILLLNGPYGPYLQIGLPEADSKKKPKRVSIPKEISAASMDMETALKLIALPRDLGQHPETGKKIVANIGRFGPYVNHDGKFKSIPKSDSVFDIDMPRAVELLAQANAGPAPIKELGAHPTEEGTIAIYSGRFGPYVQHGKLRATLPKSQEPESLTMEQALELLAAKAAKDAPAKKTKATSKASAKKATTSTKAKKSTTTTRKKKTADDE</sequence>
<feature type="domain" description="Toprim" evidence="12">
    <location>
        <begin position="2"/>
        <end position="112"/>
    </location>
</feature>
<dbReference type="PRINTS" id="PR00417">
    <property type="entry name" value="PRTPISMRASEI"/>
</dbReference>
<evidence type="ECO:0000256" key="10">
    <source>
        <dbReference type="HAMAP-Rule" id="MF_00952"/>
    </source>
</evidence>
<dbReference type="InterPro" id="IPR003601">
    <property type="entry name" value="Topo_IA_2"/>
</dbReference>
<dbReference type="NCBIfam" id="TIGR01051">
    <property type="entry name" value="topA_bact"/>
    <property type="match status" value="1"/>
</dbReference>
<dbReference type="SMART" id="SM00493">
    <property type="entry name" value="TOPRIM"/>
    <property type="match status" value="1"/>
</dbReference>
<evidence type="ECO:0000256" key="3">
    <source>
        <dbReference type="ARBA" id="ARBA00022723"/>
    </source>
</evidence>
<keyword evidence="15" id="KW-1185">Reference proteome</keyword>
<evidence type="ECO:0000256" key="5">
    <source>
        <dbReference type="ARBA" id="ARBA00022833"/>
    </source>
</evidence>
<dbReference type="InterPro" id="IPR023406">
    <property type="entry name" value="Topo_IA_AS"/>
</dbReference>
<dbReference type="InterPro" id="IPR013498">
    <property type="entry name" value="Topo_IA_Znf"/>
</dbReference>
<keyword evidence="5" id="KW-0862">Zinc</keyword>
<evidence type="ECO:0000256" key="4">
    <source>
        <dbReference type="ARBA" id="ARBA00022771"/>
    </source>
</evidence>
<feature type="site" description="Interaction with DNA" evidence="10">
    <location>
        <position position="501"/>
    </location>
</feature>
<dbReference type="InterPro" id="IPR013825">
    <property type="entry name" value="Topo_IA_cen_sub2"/>
</dbReference>
<dbReference type="Pfam" id="PF13368">
    <property type="entry name" value="Toprim_C_rpt"/>
    <property type="match status" value="3"/>
</dbReference>
<dbReference type="Gene3D" id="1.10.460.10">
    <property type="entry name" value="Topoisomerase I, domain 2"/>
    <property type="match status" value="1"/>
</dbReference>
<feature type="site" description="Interaction with DNA" evidence="10">
    <location>
        <position position="143"/>
    </location>
</feature>
<keyword evidence="7 10" id="KW-0799">Topoisomerase</keyword>
<feature type="site" description="Interaction with DNA" evidence="10">
    <location>
        <position position="146"/>
    </location>
</feature>
<comment type="subunit">
    <text evidence="10">Monomer.</text>
</comment>
<keyword evidence="9 10" id="KW-0413">Isomerase</keyword>
<evidence type="ECO:0000256" key="8">
    <source>
        <dbReference type="ARBA" id="ARBA00023125"/>
    </source>
</evidence>
<dbReference type="GO" id="GO:0003917">
    <property type="term" value="F:DNA topoisomerase type I (single strand cut, ATP-independent) activity"/>
    <property type="evidence" value="ECO:0007669"/>
    <property type="project" value="UniProtKB-EC"/>
</dbReference>
<evidence type="ECO:0000259" key="12">
    <source>
        <dbReference type="PROSITE" id="PS50880"/>
    </source>
</evidence>
<dbReference type="InterPro" id="IPR025589">
    <property type="entry name" value="Toprim_C_rpt"/>
</dbReference>
<dbReference type="InterPro" id="IPR028612">
    <property type="entry name" value="Topoisom_1_IA"/>
</dbReference>
<comment type="caution">
    <text evidence="10">Lacks conserved residue(s) required for the propagation of feature annotation.</text>
</comment>
<dbReference type="Pfam" id="PF01751">
    <property type="entry name" value="Toprim"/>
    <property type="match status" value="1"/>
</dbReference>